<name>A0A0A9IUT0_ARUDO</name>
<organism evidence="1">
    <name type="scientific">Arundo donax</name>
    <name type="common">Giant reed</name>
    <name type="synonym">Donax arundinaceus</name>
    <dbReference type="NCBI Taxonomy" id="35708"/>
    <lineage>
        <taxon>Eukaryota</taxon>
        <taxon>Viridiplantae</taxon>
        <taxon>Streptophyta</taxon>
        <taxon>Embryophyta</taxon>
        <taxon>Tracheophyta</taxon>
        <taxon>Spermatophyta</taxon>
        <taxon>Magnoliopsida</taxon>
        <taxon>Liliopsida</taxon>
        <taxon>Poales</taxon>
        <taxon>Poaceae</taxon>
        <taxon>PACMAD clade</taxon>
        <taxon>Arundinoideae</taxon>
        <taxon>Arundineae</taxon>
        <taxon>Arundo</taxon>
    </lineage>
</organism>
<protein>
    <submittedName>
        <fullName evidence="1">Uncharacterized protein</fullName>
    </submittedName>
</protein>
<dbReference type="EMBL" id="GBRH01283372">
    <property type="protein sequence ID" value="JAD14523.1"/>
    <property type="molecule type" value="Transcribed_RNA"/>
</dbReference>
<accession>A0A0A9IUT0</accession>
<evidence type="ECO:0000313" key="1">
    <source>
        <dbReference type="EMBL" id="JAD14523.1"/>
    </source>
</evidence>
<sequence>MRPSWFKSARRK</sequence>
<proteinExistence type="predicted"/>
<reference evidence="1" key="2">
    <citation type="journal article" date="2015" name="Data Brief">
        <title>Shoot transcriptome of the giant reed, Arundo donax.</title>
        <authorList>
            <person name="Barrero R.A."/>
            <person name="Guerrero F.D."/>
            <person name="Moolhuijzen P."/>
            <person name="Goolsby J.A."/>
            <person name="Tidwell J."/>
            <person name="Bellgard S.E."/>
            <person name="Bellgard M.I."/>
        </authorList>
    </citation>
    <scope>NUCLEOTIDE SEQUENCE</scope>
    <source>
        <tissue evidence="1">Shoot tissue taken approximately 20 cm above the soil surface</tissue>
    </source>
</reference>
<reference evidence="1" key="1">
    <citation type="submission" date="2014-09" db="EMBL/GenBank/DDBJ databases">
        <authorList>
            <person name="Magalhaes I.L.F."/>
            <person name="Oliveira U."/>
            <person name="Santos F.R."/>
            <person name="Vidigal T.H.D.A."/>
            <person name="Brescovit A.D."/>
            <person name="Santos A.J."/>
        </authorList>
    </citation>
    <scope>NUCLEOTIDE SEQUENCE</scope>
    <source>
        <tissue evidence="1">Shoot tissue taken approximately 20 cm above the soil surface</tissue>
    </source>
</reference>